<dbReference type="Proteomes" id="UP000237466">
    <property type="component" value="Unassembled WGS sequence"/>
</dbReference>
<feature type="transmembrane region" description="Helical" evidence="2">
    <location>
        <begin position="25"/>
        <end position="43"/>
    </location>
</feature>
<evidence type="ECO:0000256" key="2">
    <source>
        <dbReference type="SAM" id="Phobius"/>
    </source>
</evidence>
<comment type="caution">
    <text evidence="3">The sequence shown here is derived from an EMBL/GenBank/DDBJ whole genome shotgun (WGS) entry which is preliminary data.</text>
</comment>
<proteinExistence type="predicted"/>
<sequence length="247" mass="28428">MVTSSNNHHDDQDDVVVIEERDNKTVVYIAVAAILGMAFGGLLGSHFTAKKWEANYQTLEQQYKSTVDDRSTLVANLQTREAELDKELDAKLESELAIRQKEHQAEIEKLQNQLTEMEKLNIALEGQLKTQQSRIDSTQVENEKLNRQADMQANMFERSRELFRREMEISQDLDKLEKEREALVPAFDKLKSECEVYLAGKSWDAKSDACDKQDEASSRLSQIDQLIEVYKMDLKQIRTITQDLGLQ</sequence>
<keyword evidence="2" id="KW-0472">Membrane</keyword>
<protein>
    <submittedName>
        <fullName evidence="3">Chromosome partitioning protein ParA</fullName>
    </submittedName>
</protein>
<evidence type="ECO:0000256" key="1">
    <source>
        <dbReference type="SAM" id="Coils"/>
    </source>
</evidence>
<evidence type="ECO:0000313" key="4">
    <source>
        <dbReference type="Proteomes" id="UP000237466"/>
    </source>
</evidence>
<keyword evidence="1" id="KW-0175">Coiled coil</keyword>
<organism evidence="3 4">
    <name type="scientific">Vibrio vulnificus</name>
    <dbReference type="NCBI Taxonomy" id="672"/>
    <lineage>
        <taxon>Bacteria</taxon>
        <taxon>Pseudomonadati</taxon>
        <taxon>Pseudomonadota</taxon>
        <taxon>Gammaproteobacteria</taxon>
        <taxon>Vibrionales</taxon>
        <taxon>Vibrionaceae</taxon>
        <taxon>Vibrio</taxon>
    </lineage>
</organism>
<feature type="coiled-coil region" evidence="1">
    <location>
        <begin position="49"/>
        <end position="179"/>
    </location>
</feature>
<dbReference type="RefSeq" id="WP_103201151.1">
    <property type="nucleotide sequence ID" value="NZ_JAFKOV010000010.1"/>
</dbReference>
<keyword evidence="2" id="KW-1133">Transmembrane helix</keyword>
<gene>
    <name evidence="3" type="ORF">CRN52_21595</name>
</gene>
<keyword evidence="2" id="KW-0812">Transmembrane</keyword>
<dbReference type="AlphaFoldDB" id="A0A2S3QX30"/>
<accession>A0A2S3QX30</accession>
<dbReference type="EMBL" id="PDGH01000142">
    <property type="protein sequence ID" value="POB42738.1"/>
    <property type="molecule type" value="Genomic_DNA"/>
</dbReference>
<evidence type="ECO:0000313" key="3">
    <source>
        <dbReference type="EMBL" id="POB42738.1"/>
    </source>
</evidence>
<reference evidence="3 4" key="1">
    <citation type="journal article" date="2018" name="Front. Microbiol.">
        <title>Phylogeny of Vibrio vulnificus from the Analysis of the Core-Genome: Implications for Intra-Species Taxonomy.</title>
        <authorList>
            <person name="Roig F.J."/>
            <person name="Gonzalez-Candelas F."/>
            <person name="Sanjuan E."/>
            <person name="Fouz B."/>
            <person name="Feil E.J."/>
            <person name="Llorens C."/>
            <person name="Baker-Austin C."/>
            <person name="Oliver J.D."/>
            <person name="Danin-Poleg Y."/>
            <person name="Gibas C.J."/>
            <person name="Kashi Y."/>
            <person name="Gulig P.A."/>
            <person name="Morrison S.S."/>
            <person name="Amaro C."/>
        </authorList>
    </citation>
    <scope>NUCLEOTIDE SEQUENCE [LARGE SCALE GENOMIC DNA]</scope>
    <source>
        <strain evidence="3 4">CECT4608</strain>
    </source>
</reference>
<name>A0A2S3QX30_VIBVL</name>